<dbReference type="Proteomes" id="UP001066276">
    <property type="component" value="Chromosome 4_1"/>
</dbReference>
<evidence type="ECO:0000313" key="1">
    <source>
        <dbReference type="EMBL" id="KAJ1169736.1"/>
    </source>
</evidence>
<dbReference type="AlphaFoldDB" id="A0AAV7T0R6"/>
<dbReference type="EMBL" id="JANPWB010000007">
    <property type="protein sequence ID" value="KAJ1169736.1"/>
    <property type="molecule type" value="Genomic_DNA"/>
</dbReference>
<comment type="caution">
    <text evidence="1">The sequence shown here is derived from an EMBL/GenBank/DDBJ whole genome shotgun (WGS) entry which is preliminary data.</text>
</comment>
<protein>
    <submittedName>
        <fullName evidence="1">Uncharacterized protein</fullName>
    </submittedName>
</protein>
<accession>A0AAV7T0R6</accession>
<proteinExistence type="predicted"/>
<name>A0AAV7T0R6_PLEWA</name>
<organism evidence="1 2">
    <name type="scientific">Pleurodeles waltl</name>
    <name type="common">Iberian ribbed newt</name>
    <dbReference type="NCBI Taxonomy" id="8319"/>
    <lineage>
        <taxon>Eukaryota</taxon>
        <taxon>Metazoa</taxon>
        <taxon>Chordata</taxon>
        <taxon>Craniata</taxon>
        <taxon>Vertebrata</taxon>
        <taxon>Euteleostomi</taxon>
        <taxon>Amphibia</taxon>
        <taxon>Batrachia</taxon>
        <taxon>Caudata</taxon>
        <taxon>Salamandroidea</taxon>
        <taxon>Salamandridae</taxon>
        <taxon>Pleurodelinae</taxon>
        <taxon>Pleurodeles</taxon>
    </lineage>
</organism>
<gene>
    <name evidence="1" type="ORF">NDU88_001627</name>
</gene>
<reference evidence="1" key="1">
    <citation type="journal article" date="2022" name="bioRxiv">
        <title>Sequencing and chromosome-scale assembly of the giantPleurodeles waltlgenome.</title>
        <authorList>
            <person name="Brown T."/>
            <person name="Elewa A."/>
            <person name="Iarovenko S."/>
            <person name="Subramanian E."/>
            <person name="Araus A.J."/>
            <person name="Petzold A."/>
            <person name="Susuki M."/>
            <person name="Suzuki K.-i.T."/>
            <person name="Hayashi T."/>
            <person name="Toyoda A."/>
            <person name="Oliveira C."/>
            <person name="Osipova E."/>
            <person name="Leigh N.D."/>
            <person name="Simon A."/>
            <person name="Yun M.H."/>
        </authorList>
    </citation>
    <scope>NUCLEOTIDE SEQUENCE</scope>
    <source>
        <strain evidence="1">20211129_DDA</strain>
        <tissue evidence="1">Liver</tissue>
    </source>
</reference>
<evidence type="ECO:0000313" key="2">
    <source>
        <dbReference type="Proteomes" id="UP001066276"/>
    </source>
</evidence>
<keyword evidence="2" id="KW-1185">Reference proteome</keyword>
<sequence>MWLVSRGPKAMAVEQKSPCQFKLSALQFTSMAELSLQDFGSLESQSRVVGIKKSRNLKAIYYWVVIGGFRTS</sequence>